<keyword evidence="8" id="KW-1185">Reference proteome</keyword>
<sequence>MFTGVRGKLKLLCTVLLVSCAVEGLTLMIPLFSQFVIDTVLQNSDMGSLTFMIALFLCIVVIRSILSWSRSWIIASTKYAIGLHWSEGVFTKLISLPVAFFEKRTLGEMASRIQSLEEIKEAFTARTIGAILDLVLIVFIAALMFAYSSLIAVVVLLLAGGKLCYF</sequence>
<keyword evidence="4 5" id="KW-0472">Membrane</keyword>
<keyword evidence="2 5" id="KW-0812">Transmembrane</keyword>
<feature type="transmembrane region" description="Helical" evidence="5">
    <location>
        <begin position="12"/>
        <end position="37"/>
    </location>
</feature>
<dbReference type="SUPFAM" id="SSF90123">
    <property type="entry name" value="ABC transporter transmembrane region"/>
    <property type="match status" value="1"/>
</dbReference>
<accession>E0WUP6</accession>
<comment type="subcellular location">
    <subcellularLocation>
        <location evidence="1">Cell membrane</location>
        <topology evidence="1">Multi-pass membrane protein</topology>
    </subcellularLocation>
</comment>
<dbReference type="GO" id="GO:0140359">
    <property type="term" value="F:ABC-type transporter activity"/>
    <property type="evidence" value="ECO:0007669"/>
    <property type="project" value="InterPro"/>
</dbReference>
<organism evidence="7 8">
    <name type="scientific">Candidatus Regiella insecticola LSR1</name>
    <dbReference type="NCBI Taxonomy" id="663321"/>
    <lineage>
        <taxon>Bacteria</taxon>
        <taxon>Pseudomonadati</taxon>
        <taxon>Pseudomonadota</taxon>
        <taxon>Gammaproteobacteria</taxon>
        <taxon>Enterobacterales</taxon>
        <taxon>Enterobacteriaceae</taxon>
        <taxon>aphid secondary symbionts</taxon>
        <taxon>Candidatus Regiella</taxon>
    </lineage>
</organism>
<dbReference type="AlphaFoldDB" id="E0WUP6"/>
<feature type="domain" description="ABC transmembrane type-1" evidence="6">
    <location>
        <begin position="15"/>
        <end position="159"/>
    </location>
</feature>
<dbReference type="EMBL" id="GL379688">
    <property type="protein sequence ID" value="EFL91273.1"/>
    <property type="molecule type" value="Genomic_DNA"/>
</dbReference>
<evidence type="ECO:0000259" key="6">
    <source>
        <dbReference type="PROSITE" id="PS50929"/>
    </source>
</evidence>
<proteinExistence type="predicted"/>
<dbReference type="Gene3D" id="1.20.1560.10">
    <property type="entry name" value="ABC transporter type 1, transmembrane domain"/>
    <property type="match status" value="1"/>
</dbReference>
<reference evidence="7" key="1">
    <citation type="journal article" date="2009" name="Environ. Microbiol.">
        <title>Dynamics of genome evolution in facultative symbionts of aphids.</title>
        <authorList>
            <person name="Degnan P.H."/>
            <person name="Leonardo T.E."/>
            <person name="Cass B.N."/>
            <person name="Hurwitz B."/>
            <person name="Stern D."/>
            <person name="Gibbs R.A."/>
            <person name="Richards S."/>
            <person name="Moran N.A."/>
        </authorList>
    </citation>
    <scope>NUCLEOTIDE SEQUENCE [LARGE SCALE GENOMIC DNA]</scope>
    <source>
        <strain evidence="7">LSR1</strain>
    </source>
</reference>
<dbReference type="eggNOG" id="COG2274">
    <property type="taxonomic scope" value="Bacteria"/>
</dbReference>
<keyword evidence="3 5" id="KW-1133">Transmembrane helix</keyword>
<dbReference type="GO" id="GO:0005524">
    <property type="term" value="F:ATP binding"/>
    <property type="evidence" value="ECO:0007669"/>
    <property type="project" value="InterPro"/>
</dbReference>
<gene>
    <name evidence="7" type="ORF">REG_1833</name>
</gene>
<name>E0WUP6_9ENTR</name>
<dbReference type="PROSITE" id="PS50929">
    <property type="entry name" value="ABC_TM1F"/>
    <property type="match status" value="1"/>
</dbReference>
<evidence type="ECO:0000313" key="7">
    <source>
        <dbReference type="EMBL" id="EFL91273.1"/>
    </source>
</evidence>
<evidence type="ECO:0000256" key="3">
    <source>
        <dbReference type="ARBA" id="ARBA00022989"/>
    </source>
</evidence>
<dbReference type="HOGENOM" id="CLU_1599727_0_0_6"/>
<evidence type="ECO:0000256" key="4">
    <source>
        <dbReference type="ARBA" id="ARBA00023136"/>
    </source>
</evidence>
<dbReference type="InterPro" id="IPR011527">
    <property type="entry name" value="ABC1_TM_dom"/>
</dbReference>
<dbReference type="InterPro" id="IPR036640">
    <property type="entry name" value="ABC1_TM_sf"/>
</dbReference>
<dbReference type="STRING" id="663321.REG_1833"/>
<feature type="transmembrane region" description="Helical" evidence="5">
    <location>
        <begin position="134"/>
        <end position="159"/>
    </location>
</feature>
<dbReference type="Pfam" id="PF00664">
    <property type="entry name" value="ABC_membrane"/>
    <property type="match status" value="1"/>
</dbReference>
<feature type="transmembrane region" description="Helical" evidence="5">
    <location>
        <begin position="49"/>
        <end position="66"/>
    </location>
</feature>
<evidence type="ECO:0000256" key="1">
    <source>
        <dbReference type="ARBA" id="ARBA00004651"/>
    </source>
</evidence>
<evidence type="ECO:0000313" key="8">
    <source>
        <dbReference type="Proteomes" id="UP000005726"/>
    </source>
</evidence>
<dbReference type="Proteomes" id="UP000005726">
    <property type="component" value="Unassembled WGS sequence"/>
</dbReference>
<dbReference type="RefSeq" id="WP_006705436.1">
    <property type="nucleotide sequence ID" value="NZ_CAWLGB010000100.1"/>
</dbReference>
<evidence type="ECO:0000256" key="5">
    <source>
        <dbReference type="SAM" id="Phobius"/>
    </source>
</evidence>
<dbReference type="GO" id="GO:0005886">
    <property type="term" value="C:plasma membrane"/>
    <property type="evidence" value="ECO:0007669"/>
    <property type="project" value="UniProtKB-SubCell"/>
</dbReference>
<protein>
    <recommendedName>
        <fullName evidence="6">ABC transmembrane type-1 domain-containing protein</fullName>
    </recommendedName>
</protein>
<evidence type="ECO:0000256" key="2">
    <source>
        <dbReference type="ARBA" id="ARBA00022692"/>
    </source>
</evidence>